<dbReference type="PANTHER" id="PTHR11748">
    <property type="entry name" value="D-LACTATE DEHYDROGENASE"/>
    <property type="match status" value="1"/>
</dbReference>
<dbReference type="Gene3D" id="3.30.43.10">
    <property type="entry name" value="Uridine Diphospho-n-acetylenolpyruvylglucosamine Reductase, domain 2"/>
    <property type="match status" value="1"/>
</dbReference>
<accession>A0A2S6BRL8</accession>
<keyword evidence="9" id="KW-1185">Reference proteome</keyword>
<protein>
    <recommendedName>
        <fullName evidence="7">FAD-binding PCMH-type domain-containing protein</fullName>
    </recommendedName>
</protein>
<evidence type="ECO:0000256" key="2">
    <source>
        <dbReference type="ARBA" id="ARBA00022630"/>
    </source>
</evidence>
<gene>
    <name evidence="8" type="ORF">CBER1_04832</name>
</gene>
<comment type="caution">
    <text evidence="8">The sequence shown here is derived from an EMBL/GenBank/DDBJ whole genome shotgun (WGS) entry which is preliminary data.</text>
</comment>
<evidence type="ECO:0000256" key="3">
    <source>
        <dbReference type="ARBA" id="ARBA00022827"/>
    </source>
</evidence>
<dbReference type="STRING" id="357750.A0A2S6BRL8"/>
<dbReference type="OrthoDB" id="5332616at2759"/>
<evidence type="ECO:0000256" key="4">
    <source>
        <dbReference type="ARBA" id="ARBA00023002"/>
    </source>
</evidence>
<dbReference type="AlphaFoldDB" id="A0A2S6BRL8"/>
<dbReference type="Pfam" id="PF01565">
    <property type="entry name" value="FAD_binding_4"/>
    <property type="match status" value="1"/>
</dbReference>
<organism evidence="8 9">
    <name type="scientific">Cercospora berteroae</name>
    <dbReference type="NCBI Taxonomy" id="357750"/>
    <lineage>
        <taxon>Eukaryota</taxon>
        <taxon>Fungi</taxon>
        <taxon>Dikarya</taxon>
        <taxon>Ascomycota</taxon>
        <taxon>Pezizomycotina</taxon>
        <taxon>Dothideomycetes</taxon>
        <taxon>Dothideomycetidae</taxon>
        <taxon>Mycosphaerellales</taxon>
        <taxon>Mycosphaerellaceae</taxon>
        <taxon>Cercospora</taxon>
    </lineage>
</organism>
<dbReference type="InterPro" id="IPR006094">
    <property type="entry name" value="Oxid_FAD_bind_N"/>
</dbReference>
<feature type="domain" description="FAD-binding PCMH-type" evidence="7">
    <location>
        <begin position="671"/>
        <end position="874"/>
    </location>
</feature>
<dbReference type="GO" id="GO:0003677">
    <property type="term" value="F:DNA binding"/>
    <property type="evidence" value="ECO:0007669"/>
    <property type="project" value="InterPro"/>
</dbReference>
<keyword evidence="3" id="KW-0274">FAD</keyword>
<dbReference type="GO" id="GO:0071949">
    <property type="term" value="F:FAD binding"/>
    <property type="evidence" value="ECO:0007669"/>
    <property type="project" value="InterPro"/>
</dbReference>
<dbReference type="GO" id="GO:0004458">
    <property type="term" value="F:D-lactate dehydrogenase (cytochrome) activity"/>
    <property type="evidence" value="ECO:0007669"/>
    <property type="project" value="TreeGrafter"/>
</dbReference>
<evidence type="ECO:0000259" key="7">
    <source>
        <dbReference type="PROSITE" id="PS51387"/>
    </source>
</evidence>
<dbReference type="InterPro" id="IPR016169">
    <property type="entry name" value="FAD-bd_PCMH_sub2"/>
</dbReference>
<dbReference type="InterPro" id="IPR016171">
    <property type="entry name" value="Vanillyl_alc_oxidase_C-sub2"/>
</dbReference>
<dbReference type="GO" id="GO:1903457">
    <property type="term" value="P:lactate catabolic process"/>
    <property type="evidence" value="ECO:0007669"/>
    <property type="project" value="TreeGrafter"/>
</dbReference>
<comment type="cofactor">
    <cofactor evidence="1">
        <name>FAD</name>
        <dbReference type="ChEBI" id="CHEBI:57692"/>
    </cofactor>
</comment>
<dbReference type="Gene3D" id="3.40.462.10">
    <property type="entry name" value="FAD-linked oxidases, C-terminal domain"/>
    <property type="match status" value="1"/>
</dbReference>
<dbReference type="SUPFAM" id="SSF55103">
    <property type="entry name" value="FAD-linked oxidases, C-terminal domain"/>
    <property type="match status" value="1"/>
</dbReference>
<dbReference type="InterPro" id="IPR004113">
    <property type="entry name" value="FAD-bd_oxidored_4_C"/>
</dbReference>
<dbReference type="PANTHER" id="PTHR11748:SF114">
    <property type="entry name" value="ARYL-ALCOHOL OXIDASE VANILLYL-ALCOHOL OXIDASE (AFU_ORTHOLOGUE AFUA_3G09500)-RELATED"/>
    <property type="match status" value="1"/>
</dbReference>
<dbReference type="GO" id="GO:0006351">
    <property type="term" value="P:DNA-templated transcription"/>
    <property type="evidence" value="ECO:0007669"/>
    <property type="project" value="InterPro"/>
</dbReference>
<keyword evidence="2" id="KW-0285">Flavoprotein</keyword>
<dbReference type="PROSITE" id="PS51387">
    <property type="entry name" value="FAD_PCMH"/>
    <property type="match status" value="1"/>
</dbReference>
<evidence type="ECO:0000256" key="1">
    <source>
        <dbReference type="ARBA" id="ARBA00001974"/>
    </source>
</evidence>
<keyword evidence="5" id="KW-0539">Nucleus</keyword>
<dbReference type="InterPro" id="IPR016166">
    <property type="entry name" value="FAD-bd_PCMH"/>
</dbReference>
<dbReference type="GO" id="GO:0008720">
    <property type="term" value="F:D-lactate dehydrogenase (NAD+) activity"/>
    <property type="evidence" value="ECO:0007669"/>
    <property type="project" value="TreeGrafter"/>
</dbReference>
<dbReference type="InterPro" id="IPR036318">
    <property type="entry name" value="FAD-bd_PCMH-like_sf"/>
</dbReference>
<feature type="region of interest" description="Disordered" evidence="6">
    <location>
        <begin position="1"/>
        <end position="48"/>
    </location>
</feature>
<sequence length="1164" mass="130313">MLNDHTTPSELDWPPIEPFSDPSPESQPHTYDATDGLPLPNDTTNRGDWTLEPNVRRLEFLSNFTDTKGLASSFDCGSLEQRAMFIDCLGHQYVDSQLDATVAEKSHHIVAAIERSSELLARRTSCDSGWPESLKTACYDFFAPSQLQFHLAAYWALWHPNCPIIHKPTFAIAESPSTLLAVMALLGACLSPVTGHRESALLWLDPVEEWVFSAPELTDDPLRTESSADNFAKLQERLDALRAAYCVILLQTWEGAEAAKRRARRSRYTDIIGIFRSVCNEDISHGGLSRYIQGPSRVQAWREFVLREELIRTLTYVVLLDTAYVIFNNTPPRMAPGEARFSLSCPELCFQADSVSAWSDAIQSYALSELGQRQPLVHQVLSMLWADSLSVVDEVLLRSMSSLNLFILVHPLHVQLFHARCHPLPTSQTALVRRALDAWRRIWLERSDPPGLEERTPTRAADCWKRLGFARHAPEFWCLADLILNSSESMHAQSYDQTNGFGGKSLISQLLSRYDESDMSQVHKLVDLFGSMQLATTPHDDQAGAPRVSRELSAERLKDGAVLPRTMLYPSLISTSTSVTMKQVDELQGEDGSIGPASAAFRAPAGGNAGARPLRLPPNTTLEKFNDFMSAVQEIVGIDNATVVSSDAELQQEDYMEPSKAHDMYYIAEKEYFVSSAVVAPRNVADVQAIMKLCNEFVIPVWPFSIGRNVGYGGSAPRVPGSVGLDMGRNMRKVLEVNEDGAFAVVEPGVTFMDLHNYLVERNLRDKLWIDTPDLGGGSVIGNTVERGVGYTPYGDHWMMHCGMEVVLPDGSLWRSGMGGLPNPKADPNARPEDQAWNETFGLFNYGFGPYNDGIFTQSSLGIVVKMGIWLMVNPGGYQSYMITFPKDSDLHKAIEIIRPLRVGMVLQNVPTMRHILLDAAVMGNRASYKKSPELLTDDELDEIAKKLNLGRWNFYGAVYGPEPVRQVMLQVIKQSFLSIEGAKYFEPQDQPDNLVLQTRHDTLQGIPSTTELRWVDWLPNGSHLFFSPIAKVSGDDAVAQYEVTRKRCEEAKFDFIGTFVIGMREMHHIVCIVFDRKDPDSRRRAHWLIRTLIDDAAERGWGEYRTHLAVMDQIAKTYSFNDNAQLKLNEKIKEALDPKGILSPGKNGVWPKHMNAEDYKVPV</sequence>
<dbReference type="EMBL" id="PNEN01001792">
    <property type="protein sequence ID" value="PPJ50106.1"/>
    <property type="molecule type" value="Genomic_DNA"/>
</dbReference>
<dbReference type="InterPro" id="IPR016170">
    <property type="entry name" value="Cytok_DH_C_sf"/>
</dbReference>
<dbReference type="GO" id="GO:0008270">
    <property type="term" value="F:zinc ion binding"/>
    <property type="evidence" value="ECO:0007669"/>
    <property type="project" value="InterPro"/>
</dbReference>
<name>A0A2S6BRL8_9PEZI</name>
<dbReference type="InterPro" id="IPR007219">
    <property type="entry name" value="XnlR_reg_dom"/>
</dbReference>
<dbReference type="InterPro" id="IPR016164">
    <property type="entry name" value="FAD-linked_Oxase-like_C"/>
</dbReference>
<evidence type="ECO:0000256" key="6">
    <source>
        <dbReference type="SAM" id="MobiDB-lite"/>
    </source>
</evidence>
<dbReference type="Pfam" id="PF04082">
    <property type="entry name" value="Fungal_trans"/>
    <property type="match status" value="1"/>
</dbReference>
<evidence type="ECO:0000313" key="8">
    <source>
        <dbReference type="EMBL" id="PPJ50106.1"/>
    </source>
</evidence>
<dbReference type="Proteomes" id="UP000237631">
    <property type="component" value="Unassembled WGS sequence"/>
</dbReference>
<dbReference type="Pfam" id="PF02913">
    <property type="entry name" value="FAD-oxidase_C"/>
    <property type="match status" value="1"/>
</dbReference>
<dbReference type="Gene3D" id="1.10.45.10">
    <property type="entry name" value="Vanillyl-alcohol Oxidase, Chain A, domain 4"/>
    <property type="match status" value="1"/>
</dbReference>
<dbReference type="Gene3D" id="3.30.465.10">
    <property type="match status" value="1"/>
</dbReference>
<evidence type="ECO:0000313" key="9">
    <source>
        <dbReference type="Proteomes" id="UP000237631"/>
    </source>
</evidence>
<evidence type="ECO:0000256" key="5">
    <source>
        <dbReference type="ARBA" id="ARBA00023242"/>
    </source>
</evidence>
<dbReference type="InterPro" id="IPR016167">
    <property type="entry name" value="FAD-bd_PCMH_sub1"/>
</dbReference>
<keyword evidence="4" id="KW-0560">Oxidoreductase</keyword>
<dbReference type="GO" id="GO:0005739">
    <property type="term" value="C:mitochondrion"/>
    <property type="evidence" value="ECO:0007669"/>
    <property type="project" value="TreeGrafter"/>
</dbReference>
<proteinExistence type="predicted"/>
<reference evidence="9" key="1">
    <citation type="journal article" date="2017" name="bioRxiv">
        <title>Conservation of a gene cluster reveals novel cercosporin biosynthetic mechanisms and extends production to the genus Colletotrichum.</title>
        <authorList>
            <person name="de Jonge R."/>
            <person name="Ebert M.K."/>
            <person name="Huitt-Roehl C.R."/>
            <person name="Pal P."/>
            <person name="Suttle J.C."/>
            <person name="Spanner R.E."/>
            <person name="Neubauer J.D."/>
            <person name="Jurick W.M.II."/>
            <person name="Stott K.A."/>
            <person name="Secor G.A."/>
            <person name="Thomma B.P.H.J."/>
            <person name="Van de Peer Y."/>
            <person name="Townsend C.A."/>
            <person name="Bolton M.D."/>
        </authorList>
    </citation>
    <scope>NUCLEOTIDE SEQUENCE [LARGE SCALE GENOMIC DNA]</scope>
    <source>
        <strain evidence="9">CBS538.71</strain>
    </source>
</reference>
<dbReference type="SUPFAM" id="SSF56176">
    <property type="entry name" value="FAD-binding/transporter-associated domain-like"/>
    <property type="match status" value="1"/>
</dbReference>